<evidence type="ECO:0000259" key="2">
    <source>
        <dbReference type="Pfam" id="PF07510"/>
    </source>
</evidence>
<reference evidence="3 4" key="1">
    <citation type="submission" date="2024-04" db="EMBL/GenBank/DDBJ databases">
        <title>Limosilactobacillus allomucosae sp. nov., a novel species isolated from wild boar faecal samples as potential probiotics for domestic pigs.</title>
        <authorList>
            <person name="Chen B."/>
        </authorList>
    </citation>
    <scope>NUCLEOTIDE SEQUENCE [LARGE SCALE GENOMIC DNA]</scope>
    <source>
        <strain evidence="3 4">WILCCON 0055</strain>
    </source>
</reference>
<dbReference type="InterPro" id="IPR011089">
    <property type="entry name" value="GmrSD_C"/>
</dbReference>
<protein>
    <submittedName>
        <fullName evidence="3">DUF262 domain-containing protein</fullName>
    </submittedName>
</protein>
<dbReference type="Pfam" id="PF03235">
    <property type="entry name" value="GmrSD_N"/>
    <property type="match status" value="1"/>
</dbReference>
<dbReference type="InterPro" id="IPR004919">
    <property type="entry name" value="GmrSD_N"/>
</dbReference>
<evidence type="ECO:0000313" key="3">
    <source>
        <dbReference type="EMBL" id="MEO5287056.1"/>
    </source>
</evidence>
<feature type="domain" description="GmrSD restriction endonucleases N-terminal" evidence="1">
    <location>
        <begin position="11"/>
        <end position="238"/>
    </location>
</feature>
<feature type="domain" description="GmrSD restriction endonucleases C-terminal" evidence="2">
    <location>
        <begin position="432"/>
        <end position="566"/>
    </location>
</feature>
<proteinExistence type="predicted"/>
<dbReference type="PANTHER" id="PTHR35149:SF2">
    <property type="entry name" value="DUF262 DOMAIN-CONTAINING PROTEIN"/>
    <property type="match status" value="1"/>
</dbReference>
<dbReference type="PANTHER" id="PTHR35149">
    <property type="entry name" value="SLL5132 PROTEIN"/>
    <property type="match status" value="1"/>
</dbReference>
<dbReference type="EMBL" id="JBCNVT010000002">
    <property type="protein sequence ID" value="MEO5287056.1"/>
    <property type="molecule type" value="Genomic_DNA"/>
</dbReference>
<comment type="caution">
    <text evidence="3">The sequence shown here is derived from an EMBL/GenBank/DDBJ whole genome shotgun (WGS) entry which is preliminary data.</text>
</comment>
<dbReference type="Proteomes" id="UP001456307">
    <property type="component" value="Unassembled WGS sequence"/>
</dbReference>
<evidence type="ECO:0000259" key="1">
    <source>
        <dbReference type="Pfam" id="PF03235"/>
    </source>
</evidence>
<organism evidence="3 4">
    <name type="scientific">Limosilactobacillus allomucosae</name>
    <dbReference type="NCBI Taxonomy" id="3142938"/>
    <lineage>
        <taxon>Bacteria</taxon>
        <taxon>Bacillati</taxon>
        <taxon>Bacillota</taxon>
        <taxon>Bacilli</taxon>
        <taxon>Lactobacillales</taxon>
        <taxon>Lactobacillaceae</taxon>
        <taxon>Limosilactobacillus</taxon>
    </lineage>
</organism>
<gene>
    <name evidence="3" type="ORF">AAVZ08_10840</name>
</gene>
<evidence type="ECO:0000313" key="4">
    <source>
        <dbReference type="Proteomes" id="UP001456307"/>
    </source>
</evidence>
<dbReference type="RefSeq" id="WP_347954087.1">
    <property type="nucleotide sequence ID" value="NZ_JBCNVR010000002.1"/>
</dbReference>
<accession>A0ABV0I7Q6</accession>
<keyword evidence="4" id="KW-1185">Reference proteome</keyword>
<sequence>MSKLNIDQKGIKDLFTEKNTDFLIPDYQRPYAWGEKECQTLWDDLFLFAFPDNDCDKFDSDTDEYFLGPIVTFKNEDGKKEIIDGQQRLTTLMLLLRAFYDKYGSMKNDKALKTSKLIEQCIWKTDEFDEPDKSALKIDSEVATDSDKEQFLNILKTGIVNDDWKSNYANNYRFFQQKISEFLNTYPDWFSFFPMRIMKNCILLPIEAESQDTALRIFSTLNDRGKPLSDADIFKAQFYKYYSSKGEKDSFIAKWKDLEVLCDSLFHPISGTPMDELFTRYMYYERAKQGIKTSTTEALRKFYERNSYALLKTDETFENLIDLANFWNDVQNQSVERFSDRILRRLFVLNYAPNGMWTYFVSVYYMANRDQNGALDDESFYQFLNKITAFIWAYAVTNPGVNALRTPVFAEMINIVNGQPVAFSDFLFHTQQLQNAFNNFTFSNNRTITKSMLTWWAFQDPEQELLPLESVLEIEHIYARNRQEKEHSLTDARNVESLGNKALLEKRINIRAADYRFADKVKYYLGFENSRKQKKEGTKIKELTDLAINAKDFTETDIVQRKAKMIFKFQEFMGENGLLSAD</sequence>
<name>A0ABV0I7Q6_9LACO</name>
<dbReference type="Pfam" id="PF07510">
    <property type="entry name" value="GmrSD_C"/>
    <property type="match status" value="1"/>
</dbReference>